<reference evidence="1" key="1">
    <citation type="journal article" date="2015" name="Nature">
        <title>Complex archaea that bridge the gap between prokaryotes and eukaryotes.</title>
        <authorList>
            <person name="Spang A."/>
            <person name="Saw J.H."/>
            <person name="Jorgensen S.L."/>
            <person name="Zaremba-Niedzwiedzka K."/>
            <person name="Martijn J."/>
            <person name="Lind A.E."/>
            <person name="van Eijk R."/>
            <person name="Schleper C."/>
            <person name="Guy L."/>
            <person name="Ettema T.J."/>
        </authorList>
    </citation>
    <scope>NUCLEOTIDE SEQUENCE</scope>
</reference>
<accession>A0A0F9BIV4</accession>
<sequence>MSNDEYAVLELKRFFATLYFKYTTIQSTEECIRMADRLIKELD</sequence>
<dbReference type="EMBL" id="LAZR01037574">
    <property type="protein sequence ID" value="KKL21854.1"/>
    <property type="molecule type" value="Genomic_DNA"/>
</dbReference>
<gene>
    <name evidence="1" type="ORF">LCGC14_2441290</name>
</gene>
<evidence type="ECO:0000313" key="1">
    <source>
        <dbReference type="EMBL" id="KKL21854.1"/>
    </source>
</evidence>
<dbReference type="AlphaFoldDB" id="A0A0F9BIV4"/>
<comment type="caution">
    <text evidence="1">The sequence shown here is derived from an EMBL/GenBank/DDBJ whole genome shotgun (WGS) entry which is preliminary data.</text>
</comment>
<name>A0A0F9BIV4_9ZZZZ</name>
<organism evidence="1">
    <name type="scientific">marine sediment metagenome</name>
    <dbReference type="NCBI Taxonomy" id="412755"/>
    <lineage>
        <taxon>unclassified sequences</taxon>
        <taxon>metagenomes</taxon>
        <taxon>ecological metagenomes</taxon>
    </lineage>
</organism>
<proteinExistence type="predicted"/>
<protein>
    <submittedName>
        <fullName evidence="1">Uncharacterized protein</fullName>
    </submittedName>
</protein>